<sequence>MQRSSYSSFNFVVLFLLSAFALLSSSGHSSLGCNEEERQSLLNFKGSFTDPSLRLSSWEGNDCCQWKGVSCSNVTGNVVKLDLRNPCYPLRGQGDFSPNCSFYDSELEAQQVHPSILHLKYLTYLDLSGNKFHNSSIPMFIQSLEHLQVLSLSDSQFSGRIPNILGNLTKLKLLDLSFNTHLYAYDSDWISQLSSLQYLYMTDVYLGKVQNLLQVLSMHPSLLTIELENCRLNELQPHNLVRATNVSRLQVLKLAHNGLEAQSLDPFHNMTSTTLIDLAYNNLNSTPFWLSSCNKLVSLFLTNNAFSGSFPSAFQNLSSLAELELEENNFDSIPSWLGKLKGLRYLGLSGNNISHIEGSLASIMGNCCHLQSLVLSGNMISVDALGSNIQSGCITYELKQLYINNNELDRFPAWLTQLVNLEFLDLSKNSIYGLIPHTIGELKKLESLYLDKNNLHGSIPYSLGQLTNLHNLGLSQNQLESLISDIRWPKQLVYLNLTKNRIMGSLPQDTGDRLPNVTLLLLGNNLINGSIPISLCKLNLYNLDLSGNMLSGEIPDCWRPTQKLHEINLSSNNLSGVIPRSFGNLPSLSWLHLNNNSLHGKLPSSLRNLKNILILDLGENHISGIIPSWIGIVLSSLQILRLRQNIFSGAIPSQLCQLSTLQILDLSNNNLMGLIPHCIGNFTGMISEKKSCVNQPREEPQCEEWYEQQVTQVLKGREFDYTRNLQLVVNMDLSNNNFSGSIPEEISLLSAMQGLNLSYNNLAGHIPTKIGNMKSLESLDLSHNQLKGKISDSISSLTWLSHLNLSYNNLSGPIPKGYQLSSLDDPFIYNGNPFLCGDPLPKECSTDDSQHDNTVEDEDGNKDKMENFWFYSVIAIGYAVGFWGVIGSLFMSRRWRHAYFQWTDDAMHIIRVIFEIQLGQFKKRYTVNPVDE</sequence>
<dbReference type="PROSITE" id="PS51450">
    <property type="entry name" value="LRR"/>
    <property type="match status" value="3"/>
</dbReference>
<evidence type="ECO:0000256" key="11">
    <source>
        <dbReference type="ARBA" id="ARBA00023180"/>
    </source>
</evidence>
<evidence type="ECO:0000313" key="17">
    <source>
        <dbReference type="Proteomes" id="UP001386955"/>
    </source>
</evidence>
<dbReference type="Pfam" id="PF23598">
    <property type="entry name" value="LRR_14"/>
    <property type="match status" value="1"/>
</dbReference>
<dbReference type="InterPro" id="IPR025875">
    <property type="entry name" value="Leu-rich_rpt_4"/>
</dbReference>
<feature type="chain" id="PRO_5042928678" evidence="13">
    <location>
        <begin position="27"/>
        <end position="932"/>
    </location>
</feature>
<protein>
    <submittedName>
        <fullName evidence="16">Uncharacterized protein</fullName>
    </submittedName>
</protein>
<keyword evidence="8 12" id="KW-1133">Transmembrane helix</keyword>
<dbReference type="InterPro" id="IPR003591">
    <property type="entry name" value="Leu-rich_rpt_typical-subtyp"/>
</dbReference>
<organism evidence="16 17">
    <name type="scientific">Psophocarpus tetragonolobus</name>
    <name type="common">Winged bean</name>
    <name type="synonym">Dolichos tetragonolobus</name>
    <dbReference type="NCBI Taxonomy" id="3891"/>
    <lineage>
        <taxon>Eukaryota</taxon>
        <taxon>Viridiplantae</taxon>
        <taxon>Streptophyta</taxon>
        <taxon>Embryophyta</taxon>
        <taxon>Tracheophyta</taxon>
        <taxon>Spermatophyta</taxon>
        <taxon>Magnoliopsida</taxon>
        <taxon>eudicotyledons</taxon>
        <taxon>Gunneridae</taxon>
        <taxon>Pentapetalae</taxon>
        <taxon>rosids</taxon>
        <taxon>fabids</taxon>
        <taxon>Fabales</taxon>
        <taxon>Fabaceae</taxon>
        <taxon>Papilionoideae</taxon>
        <taxon>50 kb inversion clade</taxon>
        <taxon>NPAAA clade</taxon>
        <taxon>indigoferoid/millettioid clade</taxon>
        <taxon>Phaseoleae</taxon>
        <taxon>Psophocarpus</taxon>
    </lineage>
</organism>
<dbReference type="SUPFAM" id="SSF52058">
    <property type="entry name" value="L domain-like"/>
    <property type="match status" value="2"/>
</dbReference>
<feature type="transmembrane region" description="Helical" evidence="12">
    <location>
        <begin position="868"/>
        <end position="891"/>
    </location>
</feature>
<feature type="signal peptide" evidence="13">
    <location>
        <begin position="1"/>
        <end position="26"/>
    </location>
</feature>
<evidence type="ECO:0000256" key="12">
    <source>
        <dbReference type="SAM" id="Phobius"/>
    </source>
</evidence>
<evidence type="ECO:0000259" key="15">
    <source>
        <dbReference type="Pfam" id="PF23598"/>
    </source>
</evidence>
<evidence type="ECO:0000313" key="16">
    <source>
        <dbReference type="EMBL" id="KAK7393238.1"/>
    </source>
</evidence>
<evidence type="ECO:0000256" key="9">
    <source>
        <dbReference type="ARBA" id="ARBA00023136"/>
    </source>
</evidence>
<keyword evidence="6 13" id="KW-0732">Signal</keyword>
<dbReference type="Proteomes" id="UP001386955">
    <property type="component" value="Unassembled WGS sequence"/>
</dbReference>
<dbReference type="PRINTS" id="PR00019">
    <property type="entry name" value="LEURICHRPT"/>
</dbReference>
<evidence type="ECO:0000256" key="3">
    <source>
        <dbReference type="ARBA" id="ARBA00022475"/>
    </source>
</evidence>
<dbReference type="Pfam" id="PF08263">
    <property type="entry name" value="LRRNT_2"/>
    <property type="match status" value="1"/>
</dbReference>
<evidence type="ECO:0000256" key="2">
    <source>
        <dbReference type="ARBA" id="ARBA00009592"/>
    </source>
</evidence>
<keyword evidence="11" id="KW-0325">Glycoprotein</keyword>
<reference evidence="16 17" key="1">
    <citation type="submission" date="2024-01" db="EMBL/GenBank/DDBJ databases">
        <title>The genomes of 5 underutilized Papilionoideae crops provide insights into root nodulation and disease resistanc.</title>
        <authorList>
            <person name="Jiang F."/>
        </authorList>
    </citation>
    <scope>NUCLEOTIDE SEQUENCE [LARGE SCALE GENOMIC DNA]</scope>
    <source>
        <strain evidence="16">DUOXIRENSHENG_FW03</strain>
        <tissue evidence="16">Leaves</tissue>
    </source>
</reference>
<proteinExistence type="inferred from homology"/>
<evidence type="ECO:0000259" key="14">
    <source>
        <dbReference type="Pfam" id="PF08263"/>
    </source>
</evidence>
<dbReference type="Pfam" id="PF00560">
    <property type="entry name" value="LRR_1"/>
    <property type="match status" value="6"/>
</dbReference>
<dbReference type="InterPro" id="IPR046956">
    <property type="entry name" value="RLP23-like"/>
</dbReference>
<dbReference type="SMART" id="SM00369">
    <property type="entry name" value="LRR_TYP"/>
    <property type="match status" value="11"/>
</dbReference>
<evidence type="ECO:0000256" key="1">
    <source>
        <dbReference type="ARBA" id="ARBA00004251"/>
    </source>
</evidence>
<dbReference type="InterPro" id="IPR001611">
    <property type="entry name" value="Leu-rich_rpt"/>
</dbReference>
<dbReference type="EMBL" id="JAYMYS010000005">
    <property type="protein sequence ID" value="KAK7393238.1"/>
    <property type="molecule type" value="Genomic_DNA"/>
</dbReference>
<keyword evidence="5 12" id="KW-0812">Transmembrane</keyword>
<dbReference type="PANTHER" id="PTHR48063:SF112">
    <property type="entry name" value="RECEPTOR LIKE PROTEIN 30-LIKE"/>
    <property type="match status" value="1"/>
</dbReference>
<dbReference type="Gene3D" id="3.80.10.10">
    <property type="entry name" value="Ribonuclease Inhibitor"/>
    <property type="match status" value="4"/>
</dbReference>
<keyword evidence="17" id="KW-1185">Reference proteome</keyword>
<dbReference type="PANTHER" id="PTHR48063">
    <property type="entry name" value="LRR RECEPTOR-LIKE KINASE"/>
    <property type="match status" value="1"/>
</dbReference>
<dbReference type="GO" id="GO:0005886">
    <property type="term" value="C:plasma membrane"/>
    <property type="evidence" value="ECO:0007669"/>
    <property type="project" value="UniProtKB-SubCell"/>
</dbReference>
<dbReference type="FunFam" id="3.80.10.10:FF:000111">
    <property type="entry name" value="LRR receptor-like serine/threonine-protein kinase ERECTA"/>
    <property type="match status" value="1"/>
</dbReference>
<evidence type="ECO:0000256" key="10">
    <source>
        <dbReference type="ARBA" id="ARBA00023170"/>
    </source>
</evidence>
<dbReference type="SUPFAM" id="SSF52047">
    <property type="entry name" value="RNI-like"/>
    <property type="match status" value="1"/>
</dbReference>
<comment type="similarity">
    <text evidence="2">Belongs to the RLP family.</text>
</comment>
<dbReference type="AlphaFoldDB" id="A0AAN9SBG4"/>
<keyword evidence="7" id="KW-0677">Repeat</keyword>
<dbReference type="Pfam" id="PF12799">
    <property type="entry name" value="LRR_4"/>
    <property type="match status" value="1"/>
</dbReference>
<feature type="domain" description="Disease resistance R13L4/SHOC-2-like LRR" evidence="15">
    <location>
        <begin position="210"/>
        <end position="451"/>
    </location>
</feature>
<evidence type="ECO:0000256" key="6">
    <source>
        <dbReference type="ARBA" id="ARBA00022729"/>
    </source>
</evidence>
<keyword evidence="9 12" id="KW-0472">Membrane</keyword>
<dbReference type="PROSITE" id="PS51257">
    <property type="entry name" value="PROKAR_LIPOPROTEIN"/>
    <property type="match status" value="1"/>
</dbReference>
<comment type="subcellular location">
    <subcellularLocation>
        <location evidence="1">Cell membrane</location>
        <topology evidence="1">Single-pass type I membrane protein</topology>
    </subcellularLocation>
</comment>
<dbReference type="InterPro" id="IPR013210">
    <property type="entry name" value="LRR_N_plant-typ"/>
</dbReference>
<dbReference type="FunFam" id="3.80.10.10:FF:000470">
    <property type="entry name" value="LRR receptor-like serine/threonine-protein kinase RPK2"/>
    <property type="match status" value="1"/>
</dbReference>
<dbReference type="SMART" id="SM00365">
    <property type="entry name" value="LRR_SD22"/>
    <property type="match status" value="6"/>
</dbReference>
<gene>
    <name evidence="16" type="ORF">VNO78_21788</name>
</gene>
<dbReference type="InterPro" id="IPR055414">
    <property type="entry name" value="LRR_R13L4/SHOC2-like"/>
</dbReference>
<evidence type="ECO:0000256" key="4">
    <source>
        <dbReference type="ARBA" id="ARBA00022614"/>
    </source>
</evidence>
<keyword evidence="10" id="KW-0675">Receptor</keyword>
<evidence type="ECO:0000256" key="7">
    <source>
        <dbReference type="ARBA" id="ARBA00022737"/>
    </source>
</evidence>
<dbReference type="Pfam" id="PF13855">
    <property type="entry name" value="LRR_8"/>
    <property type="match status" value="1"/>
</dbReference>
<dbReference type="FunFam" id="3.80.10.10:FF:000095">
    <property type="entry name" value="LRR receptor-like serine/threonine-protein kinase GSO1"/>
    <property type="match status" value="1"/>
</dbReference>
<comment type="caution">
    <text evidence="16">The sequence shown here is derived from an EMBL/GenBank/DDBJ whole genome shotgun (WGS) entry which is preliminary data.</text>
</comment>
<evidence type="ECO:0000256" key="13">
    <source>
        <dbReference type="SAM" id="SignalP"/>
    </source>
</evidence>
<keyword evidence="4" id="KW-0433">Leucine-rich repeat</keyword>
<accession>A0AAN9SBG4</accession>
<dbReference type="GO" id="GO:0051606">
    <property type="term" value="P:detection of stimulus"/>
    <property type="evidence" value="ECO:0007669"/>
    <property type="project" value="UniProtKB-ARBA"/>
</dbReference>
<dbReference type="InterPro" id="IPR032675">
    <property type="entry name" value="LRR_dom_sf"/>
</dbReference>
<evidence type="ECO:0000256" key="5">
    <source>
        <dbReference type="ARBA" id="ARBA00022692"/>
    </source>
</evidence>
<name>A0AAN9SBG4_PSOTE</name>
<feature type="domain" description="Leucine-rich repeat-containing N-terminal plant-type" evidence="14">
    <location>
        <begin position="35"/>
        <end position="72"/>
    </location>
</feature>
<evidence type="ECO:0000256" key="8">
    <source>
        <dbReference type="ARBA" id="ARBA00022989"/>
    </source>
</evidence>
<keyword evidence="3" id="KW-1003">Cell membrane</keyword>